<dbReference type="AlphaFoldDB" id="C7MKV5"/>
<dbReference type="InterPro" id="IPR029058">
    <property type="entry name" value="AB_hydrolase_fold"/>
</dbReference>
<dbReference type="eggNOG" id="COG2267">
    <property type="taxonomic scope" value="Bacteria"/>
</dbReference>
<dbReference type="SUPFAM" id="SSF53474">
    <property type="entry name" value="alpha/beta-Hydrolases"/>
    <property type="match status" value="1"/>
</dbReference>
<dbReference type="STRING" id="469378.Ccur_12170"/>
<accession>C7MKV5</accession>
<evidence type="ECO:0000313" key="3">
    <source>
        <dbReference type="Proteomes" id="UP000000954"/>
    </source>
</evidence>
<dbReference type="InterPro" id="IPR022742">
    <property type="entry name" value="Hydrolase_4"/>
</dbReference>
<dbReference type="InterPro" id="IPR051044">
    <property type="entry name" value="MAG_DAG_Lipase"/>
</dbReference>
<dbReference type="KEGG" id="ccu:Ccur_12170"/>
<dbReference type="Gene3D" id="3.40.50.1820">
    <property type="entry name" value="alpha/beta hydrolase"/>
    <property type="match status" value="1"/>
</dbReference>
<organism evidence="2 3">
    <name type="scientific">Cryptobacterium curtum (strain ATCC 700683 / DSM 15641 / CCUG 43107 / 12-3)</name>
    <dbReference type="NCBI Taxonomy" id="469378"/>
    <lineage>
        <taxon>Bacteria</taxon>
        <taxon>Bacillati</taxon>
        <taxon>Actinomycetota</taxon>
        <taxon>Coriobacteriia</taxon>
        <taxon>Eggerthellales</taxon>
        <taxon>Eggerthellaceae</taxon>
        <taxon>Cryptobacterium</taxon>
    </lineage>
</organism>
<sequence>MDVNRDTFSFPSSDKSSALHACAWYVPGQAPRAVIQLTHGMSEHIARYDDFACHLVQRGLFVCGHDHIGHGKSVALIDRLCCLPCDADVCMEEDINILRREATARFSLEGIPWFLFGHSMGSYLVRACLLDGAADGYRQRACDTDPCAAGLAGAILCGTGQVPKPLSIAGVALAQLIARARGADYRSAFLDDFGTGTFERAVPENRTSFDWLNSDPSGVDAYVSDELCGVMFSAGGYRAIGHLTGRVSAPDCGKLLPNGFPILMIAGADDPVGNRGRGVQAVARALRAGSQAQVDVHLYPGMRHEILNEPRHTDVYDDVDRWLDEVLGENTQEK</sequence>
<dbReference type="RefSeq" id="WP_015778765.1">
    <property type="nucleotide sequence ID" value="NC_013170.1"/>
</dbReference>
<dbReference type="EMBL" id="CP001682">
    <property type="protein sequence ID" value="ACU94902.1"/>
    <property type="molecule type" value="Genomic_DNA"/>
</dbReference>
<protein>
    <submittedName>
        <fullName evidence="2">Lysophospholipase</fullName>
    </submittedName>
</protein>
<gene>
    <name evidence="2" type="ordered locus">Ccur_12170</name>
</gene>
<dbReference type="HOGENOM" id="CLU_026209_1_0_11"/>
<evidence type="ECO:0000313" key="2">
    <source>
        <dbReference type="EMBL" id="ACU94902.1"/>
    </source>
</evidence>
<reference evidence="2 3" key="1">
    <citation type="journal article" date="2009" name="Stand. Genomic Sci.">
        <title>Complete genome sequence of Cryptobacterium curtum type strain (12-3).</title>
        <authorList>
            <person name="Mavrommatis K."/>
            <person name="Pukall R."/>
            <person name="Rohde C."/>
            <person name="Chen F."/>
            <person name="Sims D."/>
            <person name="Brettin T."/>
            <person name="Kuske C."/>
            <person name="Detter J.C."/>
            <person name="Han C."/>
            <person name="Lapidus A."/>
            <person name="Copeland A."/>
            <person name="Glavina Del Rio T."/>
            <person name="Nolan M."/>
            <person name="Lucas S."/>
            <person name="Tice H."/>
            <person name="Cheng J.F."/>
            <person name="Bruce D."/>
            <person name="Goodwin L."/>
            <person name="Pitluck S."/>
            <person name="Ovchinnikova G."/>
            <person name="Pati A."/>
            <person name="Ivanova N."/>
            <person name="Chen A."/>
            <person name="Palaniappan K."/>
            <person name="Chain P."/>
            <person name="D'haeseleer P."/>
            <person name="Goker M."/>
            <person name="Bristow J."/>
            <person name="Eisen J.A."/>
            <person name="Markowitz V."/>
            <person name="Hugenholtz P."/>
            <person name="Rohde M."/>
            <person name="Klenk H.P."/>
            <person name="Kyrpides N.C."/>
        </authorList>
    </citation>
    <scope>NUCLEOTIDE SEQUENCE [LARGE SCALE GENOMIC DNA]</scope>
    <source>
        <strain evidence="3">ATCC 700683 / DSM 15641 / 12-3</strain>
    </source>
</reference>
<dbReference type="Proteomes" id="UP000000954">
    <property type="component" value="Chromosome"/>
</dbReference>
<dbReference type="PANTHER" id="PTHR11614">
    <property type="entry name" value="PHOSPHOLIPASE-RELATED"/>
    <property type="match status" value="1"/>
</dbReference>
<dbReference type="Pfam" id="PF12146">
    <property type="entry name" value="Hydrolase_4"/>
    <property type="match status" value="1"/>
</dbReference>
<name>C7MKV5_CRYCD</name>
<proteinExistence type="predicted"/>
<keyword evidence="3" id="KW-1185">Reference proteome</keyword>
<evidence type="ECO:0000259" key="1">
    <source>
        <dbReference type="Pfam" id="PF12146"/>
    </source>
</evidence>
<feature type="domain" description="Serine aminopeptidase S33" evidence="1">
    <location>
        <begin position="30"/>
        <end position="310"/>
    </location>
</feature>